<reference evidence="2" key="1">
    <citation type="submission" date="2021-01" db="EMBL/GenBank/DDBJ databases">
        <title>Whole genome shotgun sequence of Virgisporangium aurantiacum NBRC 16421.</title>
        <authorList>
            <person name="Komaki H."/>
            <person name="Tamura T."/>
        </authorList>
    </citation>
    <scope>NUCLEOTIDE SEQUENCE</scope>
    <source>
        <strain evidence="2">NBRC 16421</strain>
    </source>
</reference>
<evidence type="ECO:0000313" key="3">
    <source>
        <dbReference type="Proteomes" id="UP000612585"/>
    </source>
</evidence>
<dbReference type="EMBL" id="BOPG01000017">
    <property type="protein sequence ID" value="GIJ55330.1"/>
    <property type="molecule type" value="Genomic_DNA"/>
</dbReference>
<comment type="caution">
    <text evidence="2">The sequence shown here is derived from an EMBL/GenBank/DDBJ whole genome shotgun (WGS) entry which is preliminary data.</text>
</comment>
<keyword evidence="3" id="KW-1185">Reference proteome</keyword>
<gene>
    <name evidence="2" type="ORF">Vau01_028460</name>
</gene>
<proteinExistence type="predicted"/>
<organism evidence="2 3">
    <name type="scientific">Virgisporangium aurantiacum</name>
    <dbReference type="NCBI Taxonomy" id="175570"/>
    <lineage>
        <taxon>Bacteria</taxon>
        <taxon>Bacillati</taxon>
        <taxon>Actinomycetota</taxon>
        <taxon>Actinomycetes</taxon>
        <taxon>Micromonosporales</taxon>
        <taxon>Micromonosporaceae</taxon>
        <taxon>Virgisporangium</taxon>
    </lineage>
</organism>
<feature type="region of interest" description="Disordered" evidence="1">
    <location>
        <begin position="88"/>
        <end position="108"/>
    </location>
</feature>
<protein>
    <submittedName>
        <fullName evidence="2">Uncharacterized protein</fullName>
    </submittedName>
</protein>
<dbReference type="Proteomes" id="UP000612585">
    <property type="component" value="Unassembled WGS sequence"/>
</dbReference>
<evidence type="ECO:0000256" key="1">
    <source>
        <dbReference type="SAM" id="MobiDB-lite"/>
    </source>
</evidence>
<accession>A0A8J4DY67</accession>
<dbReference type="AlphaFoldDB" id="A0A8J4DY67"/>
<name>A0A8J4DY67_9ACTN</name>
<sequence length="379" mass="37949">MDAEAAFQRVAMLTAAGDLAGARTALRHLGDRAEAGGQAVLASRALRLSATLDRALGDPNDAVATARRAAGHAESAVAEAATRAAGAAGGATAGPDINDARSGAGFGREGTPDRASYMYDGAAEVATAAYAELAESLVALGRAADAAAAYGKAAGHAASPATATALRRMQALALTSAGLGGEAAAILRDLAAEADDSTETASLLIQAAATSGSPTAPATSGENSVAAVGGTASPQIFDAARLLRDARDAVDAAGAAARDLRTDLAFVAASAALDDRDLPRALAEIRAARRHALDGVAVLQYIAAAVAESAVAELVGDDQSAYGSLATGYATLGDVVGKSLSAATFEGPLVRLRERWGAPRFARAKRAYEEKRRRVGSGR</sequence>
<evidence type="ECO:0000313" key="2">
    <source>
        <dbReference type="EMBL" id="GIJ55330.1"/>
    </source>
</evidence>